<dbReference type="InterPro" id="IPR010099">
    <property type="entry name" value="SDR39U1"/>
</dbReference>
<dbReference type="Proteomes" id="UP000295793">
    <property type="component" value="Unassembled WGS sequence"/>
</dbReference>
<dbReference type="Gene3D" id="3.40.50.720">
    <property type="entry name" value="NAD(P)-binding Rossmann-like Domain"/>
    <property type="match status" value="1"/>
</dbReference>
<evidence type="ECO:0000313" key="5">
    <source>
        <dbReference type="Proteomes" id="UP000295793"/>
    </source>
</evidence>
<dbReference type="SUPFAM" id="SSF51735">
    <property type="entry name" value="NAD(P)-binding Rossmann-fold domains"/>
    <property type="match status" value="1"/>
</dbReference>
<evidence type="ECO:0000313" key="4">
    <source>
        <dbReference type="EMBL" id="TCS43323.1"/>
    </source>
</evidence>
<name>A0A4R3ICC9_9GAMM</name>
<dbReference type="InterPro" id="IPR036291">
    <property type="entry name" value="NAD(P)-bd_dom_sf"/>
</dbReference>
<dbReference type="EMBL" id="SLZR01000002">
    <property type="protein sequence ID" value="TCS43323.1"/>
    <property type="molecule type" value="Genomic_DNA"/>
</dbReference>
<gene>
    <name evidence="4" type="ORF">BCF53_102350</name>
</gene>
<protein>
    <recommendedName>
        <fullName evidence="6">TIGR01777 family protein</fullName>
    </recommendedName>
</protein>
<dbReference type="NCBIfam" id="TIGR01777">
    <property type="entry name" value="yfcH"/>
    <property type="match status" value="1"/>
</dbReference>
<accession>A0A4R3ICC9</accession>
<dbReference type="PANTHER" id="PTHR11092">
    <property type="entry name" value="SUGAR NUCLEOTIDE EPIMERASE RELATED"/>
    <property type="match status" value="1"/>
</dbReference>
<dbReference type="RefSeq" id="WP_132700157.1">
    <property type="nucleotide sequence ID" value="NZ_SLZR01000002.1"/>
</dbReference>
<dbReference type="OrthoDB" id="9801773at2"/>
<sequence>MKILITGATGLIGRNFIRRFHQYHYVALSRRPEAARKLLGSSVELIQSLDELTNLDGFDAVINLAGEPIVGKRWSRSQKRLIADSRFTTTLKLVQLFEQSSQPPATFISGSAIGIYGINAAGLHETSPVTADDFAANLCKEWEQIAQQAAELTRVVALRTGIVLSTQGGALQKMLPAFRLGAGGKLGSGEQMMSWIHIEDMCAAINFLLHNETITGAVNMVAPNSVTNAQFTELLAKELHRLAIIPAPAFALKLALGEAASLLLGSQKIEPRVLESAGFEYRYATLSSALENLISEKE</sequence>
<feature type="domain" description="NAD-dependent epimerase/dehydratase" evidence="2">
    <location>
        <begin position="3"/>
        <end position="211"/>
    </location>
</feature>
<evidence type="ECO:0000259" key="3">
    <source>
        <dbReference type="Pfam" id="PF08338"/>
    </source>
</evidence>
<reference evidence="4 5" key="1">
    <citation type="submission" date="2019-03" db="EMBL/GenBank/DDBJ databases">
        <title>Genomic Encyclopedia of Archaeal and Bacterial Type Strains, Phase II (KMG-II): from individual species to whole genera.</title>
        <authorList>
            <person name="Goeker M."/>
        </authorList>
    </citation>
    <scope>NUCLEOTIDE SEQUENCE [LARGE SCALE GENOMIC DNA]</scope>
    <source>
        <strain evidence="4 5">DSM 15388</strain>
    </source>
</reference>
<feature type="domain" description="DUF1731" evidence="3">
    <location>
        <begin position="247"/>
        <end position="293"/>
    </location>
</feature>
<dbReference type="InterPro" id="IPR001509">
    <property type="entry name" value="Epimerase_deHydtase"/>
</dbReference>
<organism evidence="4 5">
    <name type="scientific">Reinekea marinisedimentorum</name>
    <dbReference type="NCBI Taxonomy" id="230495"/>
    <lineage>
        <taxon>Bacteria</taxon>
        <taxon>Pseudomonadati</taxon>
        <taxon>Pseudomonadota</taxon>
        <taxon>Gammaproteobacteria</taxon>
        <taxon>Oceanospirillales</taxon>
        <taxon>Saccharospirillaceae</taxon>
        <taxon>Reinekea</taxon>
    </lineage>
</organism>
<dbReference type="InterPro" id="IPR013549">
    <property type="entry name" value="DUF1731"/>
</dbReference>
<evidence type="ECO:0008006" key="6">
    <source>
        <dbReference type="Google" id="ProtNLM"/>
    </source>
</evidence>
<dbReference type="AlphaFoldDB" id="A0A4R3ICC9"/>
<dbReference type="Pfam" id="PF08338">
    <property type="entry name" value="DUF1731"/>
    <property type="match status" value="1"/>
</dbReference>
<dbReference type="PANTHER" id="PTHR11092:SF0">
    <property type="entry name" value="EPIMERASE FAMILY PROTEIN SDR39U1"/>
    <property type="match status" value="1"/>
</dbReference>
<keyword evidence="5" id="KW-1185">Reference proteome</keyword>
<dbReference type="Pfam" id="PF01370">
    <property type="entry name" value="Epimerase"/>
    <property type="match status" value="1"/>
</dbReference>
<proteinExistence type="inferred from homology"/>
<evidence type="ECO:0000259" key="2">
    <source>
        <dbReference type="Pfam" id="PF01370"/>
    </source>
</evidence>
<evidence type="ECO:0000256" key="1">
    <source>
        <dbReference type="ARBA" id="ARBA00009353"/>
    </source>
</evidence>
<comment type="caution">
    <text evidence="4">The sequence shown here is derived from an EMBL/GenBank/DDBJ whole genome shotgun (WGS) entry which is preliminary data.</text>
</comment>
<dbReference type="CDD" id="cd05242">
    <property type="entry name" value="SDR_a8"/>
    <property type="match status" value="1"/>
</dbReference>
<comment type="similarity">
    <text evidence="1">Belongs to the NAD(P)-dependent epimerase/dehydratase family. SDR39U1 subfamily.</text>
</comment>